<dbReference type="Gene3D" id="2.40.10.10">
    <property type="entry name" value="Trypsin-like serine proteases"/>
    <property type="match status" value="1"/>
</dbReference>
<dbReference type="EMBL" id="HACG01004954">
    <property type="protein sequence ID" value="CEK51819.1"/>
    <property type="molecule type" value="Transcribed_RNA"/>
</dbReference>
<accession>A0A0B6Y6N1</accession>
<dbReference type="PROSITE" id="PS00135">
    <property type="entry name" value="TRYPSIN_SER"/>
    <property type="match status" value="1"/>
</dbReference>
<sequence length="77" mass="8559">GNEPPLVLMKVELQAYNRTQCWHEFRDTADDLQMYLHDGAICAANGRMGMKDACKGDSGSPLMCVKSTQTSAAWFVF</sequence>
<name>A0A0B6Y6N1_9EUPU</name>
<evidence type="ECO:0000313" key="2">
    <source>
        <dbReference type="EMBL" id="CEK51819.1"/>
    </source>
</evidence>
<dbReference type="InterPro" id="IPR001254">
    <property type="entry name" value="Trypsin_dom"/>
</dbReference>
<dbReference type="InterPro" id="IPR033116">
    <property type="entry name" value="TRYPSIN_SER"/>
</dbReference>
<feature type="non-terminal residue" evidence="2">
    <location>
        <position position="77"/>
    </location>
</feature>
<feature type="domain" description="Peptidase S1" evidence="1">
    <location>
        <begin position="4"/>
        <end position="67"/>
    </location>
</feature>
<dbReference type="AlphaFoldDB" id="A0A0B6Y6N1"/>
<dbReference type="SUPFAM" id="SSF50494">
    <property type="entry name" value="Trypsin-like serine proteases"/>
    <property type="match status" value="1"/>
</dbReference>
<evidence type="ECO:0000259" key="1">
    <source>
        <dbReference type="Pfam" id="PF00089"/>
    </source>
</evidence>
<feature type="non-terminal residue" evidence="2">
    <location>
        <position position="1"/>
    </location>
</feature>
<proteinExistence type="predicted"/>
<dbReference type="GO" id="GO:0004252">
    <property type="term" value="F:serine-type endopeptidase activity"/>
    <property type="evidence" value="ECO:0007669"/>
    <property type="project" value="InterPro"/>
</dbReference>
<reference evidence="2" key="1">
    <citation type="submission" date="2014-12" db="EMBL/GenBank/DDBJ databases">
        <title>Insight into the proteome of Arion vulgaris.</title>
        <authorList>
            <person name="Aradska J."/>
            <person name="Bulat T."/>
            <person name="Smidak R."/>
            <person name="Sarate P."/>
            <person name="Gangsoo J."/>
            <person name="Sialana F."/>
            <person name="Bilban M."/>
            <person name="Lubec G."/>
        </authorList>
    </citation>
    <scope>NUCLEOTIDE SEQUENCE</scope>
    <source>
        <tissue evidence="2">Skin</tissue>
    </source>
</reference>
<organism evidence="2">
    <name type="scientific">Arion vulgaris</name>
    <dbReference type="NCBI Taxonomy" id="1028688"/>
    <lineage>
        <taxon>Eukaryota</taxon>
        <taxon>Metazoa</taxon>
        <taxon>Spiralia</taxon>
        <taxon>Lophotrochozoa</taxon>
        <taxon>Mollusca</taxon>
        <taxon>Gastropoda</taxon>
        <taxon>Heterobranchia</taxon>
        <taxon>Euthyneura</taxon>
        <taxon>Panpulmonata</taxon>
        <taxon>Eupulmonata</taxon>
        <taxon>Stylommatophora</taxon>
        <taxon>Helicina</taxon>
        <taxon>Arionoidea</taxon>
        <taxon>Arionidae</taxon>
        <taxon>Arion</taxon>
    </lineage>
</organism>
<dbReference type="GO" id="GO:0006508">
    <property type="term" value="P:proteolysis"/>
    <property type="evidence" value="ECO:0007669"/>
    <property type="project" value="InterPro"/>
</dbReference>
<dbReference type="InterPro" id="IPR043504">
    <property type="entry name" value="Peptidase_S1_PA_chymotrypsin"/>
</dbReference>
<gene>
    <name evidence="2" type="primary">ORF14549</name>
</gene>
<dbReference type="Pfam" id="PF00089">
    <property type="entry name" value="Trypsin"/>
    <property type="match status" value="1"/>
</dbReference>
<protein>
    <recommendedName>
        <fullName evidence="1">Peptidase S1 domain-containing protein</fullName>
    </recommendedName>
</protein>
<dbReference type="InterPro" id="IPR009003">
    <property type="entry name" value="Peptidase_S1_PA"/>
</dbReference>